<dbReference type="Proteomes" id="UP000607197">
    <property type="component" value="Unassembled WGS sequence"/>
</dbReference>
<accession>A0A830FL88</accession>
<feature type="compositionally biased region" description="Low complexity" evidence="1">
    <location>
        <begin position="378"/>
        <end position="396"/>
    </location>
</feature>
<dbReference type="OrthoDB" id="206301at2157"/>
<evidence type="ECO:0000313" key="4">
    <source>
        <dbReference type="Proteomes" id="UP000607197"/>
    </source>
</evidence>
<keyword evidence="4" id="KW-1185">Reference proteome</keyword>
<reference evidence="3" key="1">
    <citation type="journal article" date="2014" name="Int. J. Syst. Evol. Microbiol.">
        <title>Complete genome sequence of Corynebacterium casei LMG S-19264T (=DSM 44701T), isolated from a smear-ripened cheese.</title>
        <authorList>
            <consortium name="US DOE Joint Genome Institute (JGI-PGF)"/>
            <person name="Walter F."/>
            <person name="Albersmeier A."/>
            <person name="Kalinowski J."/>
            <person name="Ruckert C."/>
        </authorList>
    </citation>
    <scope>NUCLEOTIDE SEQUENCE</scope>
    <source>
        <strain evidence="3">JCM 19596</strain>
    </source>
</reference>
<proteinExistence type="predicted"/>
<feature type="compositionally biased region" description="Low complexity" evidence="1">
    <location>
        <begin position="185"/>
        <end position="212"/>
    </location>
</feature>
<sequence>MGKPLLSVGAVAAMLVLAGCSGGMPGGGEQSGSMAFYVSDQPGAIDDFEHLNVTVTKVGVHKVNASSAENGTWIETDFDNVTVDLTELQGENAANLANASLPNGTYNNAFIHVSAVEGATTDGEQVDVKLPSSKLHVAENFTVGAAEESHFVFDVMVHETGNGKYVLRPNAGDSGKNVPVKPTPGAKQSGQAGASGETTTTAQSGTSAGTTTQSEMAVYLSDRPGAIGDFDHLNVTVSAVGVHRQNDSDNESAWVEQDVDSVTVDVTELQGDRAVSLANFTLENGTYDTVFVHVAWTNGTLTNGEHVPVKLPSSKLKLHQEFTVGDGNTTHFVYDVMVHETGSGKYVLKPNVAESGPNEPVTKVSKKNAKPDDDTPNESDTSNETTTTTQSGDETTAQSGNETATTTTATTTTATA</sequence>
<feature type="region of interest" description="Disordered" evidence="1">
    <location>
        <begin position="168"/>
        <end position="212"/>
    </location>
</feature>
<dbReference type="PROSITE" id="PS51257">
    <property type="entry name" value="PROKAR_LIPOPROTEIN"/>
    <property type="match status" value="1"/>
</dbReference>
<protein>
    <recommendedName>
        <fullName evidence="2">DUF4382 domain-containing protein</fullName>
    </recommendedName>
</protein>
<feature type="region of interest" description="Disordered" evidence="1">
    <location>
        <begin position="349"/>
        <end position="416"/>
    </location>
</feature>
<dbReference type="EMBL" id="BMPG01000002">
    <property type="protein sequence ID" value="GGL63651.1"/>
    <property type="molecule type" value="Genomic_DNA"/>
</dbReference>
<name>A0A830FL88_9EURY</name>
<evidence type="ECO:0000313" key="3">
    <source>
        <dbReference type="EMBL" id="GGL63651.1"/>
    </source>
</evidence>
<evidence type="ECO:0000259" key="2">
    <source>
        <dbReference type="Pfam" id="PF14321"/>
    </source>
</evidence>
<evidence type="ECO:0000256" key="1">
    <source>
        <dbReference type="SAM" id="MobiDB-lite"/>
    </source>
</evidence>
<feature type="compositionally biased region" description="Low complexity" evidence="1">
    <location>
        <begin position="403"/>
        <end position="416"/>
    </location>
</feature>
<comment type="caution">
    <text evidence="3">The sequence shown here is derived from an EMBL/GenBank/DDBJ whole genome shotgun (WGS) entry which is preliminary data.</text>
</comment>
<dbReference type="AlphaFoldDB" id="A0A830FL88"/>
<feature type="domain" description="DUF4382" evidence="2">
    <location>
        <begin position="214"/>
        <end position="350"/>
    </location>
</feature>
<dbReference type="RefSeq" id="WP_188978853.1">
    <property type="nucleotide sequence ID" value="NZ_BMPG01000002.1"/>
</dbReference>
<gene>
    <name evidence="3" type="ORF">GCM10009039_21960</name>
</gene>
<dbReference type="Pfam" id="PF14321">
    <property type="entry name" value="DUF4382"/>
    <property type="match status" value="2"/>
</dbReference>
<feature type="domain" description="DUF4382" evidence="2">
    <location>
        <begin position="32"/>
        <end position="169"/>
    </location>
</feature>
<organism evidence="3 4">
    <name type="scientific">Halocalculus aciditolerans</name>
    <dbReference type="NCBI Taxonomy" id="1383812"/>
    <lineage>
        <taxon>Archaea</taxon>
        <taxon>Methanobacteriati</taxon>
        <taxon>Methanobacteriota</taxon>
        <taxon>Stenosarchaea group</taxon>
        <taxon>Halobacteria</taxon>
        <taxon>Halobacteriales</taxon>
        <taxon>Halobacteriaceae</taxon>
        <taxon>Halocalculus</taxon>
    </lineage>
</organism>
<reference evidence="3" key="2">
    <citation type="submission" date="2020-09" db="EMBL/GenBank/DDBJ databases">
        <authorList>
            <person name="Sun Q."/>
            <person name="Ohkuma M."/>
        </authorList>
    </citation>
    <scope>NUCLEOTIDE SEQUENCE</scope>
    <source>
        <strain evidence="3">JCM 19596</strain>
    </source>
</reference>
<dbReference type="InterPro" id="IPR025491">
    <property type="entry name" value="DUF4382"/>
</dbReference>